<dbReference type="Proteomes" id="UP000525078">
    <property type="component" value="Unassembled WGS sequence"/>
</dbReference>
<reference evidence="2 3" key="1">
    <citation type="journal article" date="2020" name="bioRxiv">
        <title>Sequence and annotation of 42 cannabis genomes reveals extensive copy number variation in cannabinoid synthesis and pathogen resistance genes.</title>
        <authorList>
            <person name="Mckernan K.J."/>
            <person name="Helbert Y."/>
            <person name="Kane L.T."/>
            <person name="Ebling H."/>
            <person name="Zhang L."/>
            <person name="Liu B."/>
            <person name="Eaton Z."/>
            <person name="Mclaughlin S."/>
            <person name="Kingan S."/>
            <person name="Baybayan P."/>
            <person name="Concepcion G."/>
            <person name="Jordan M."/>
            <person name="Riva A."/>
            <person name="Barbazuk W."/>
            <person name="Harkins T."/>
        </authorList>
    </citation>
    <scope>NUCLEOTIDE SEQUENCE [LARGE SCALE GENOMIC DNA]</scope>
    <source>
        <strain evidence="3">cv. Jamaican Lion 4</strain>
        <tissue evidence="2">Leaf</tissue>
    </source>
</reference>
<dbReference type="AlphaFoldDB" id="A0A7J6H1H1"/>
<dbReference type="InterPro" id="IPR003151">
    <property type="entry name" value="PIK-rel_kinase_FAT"/>
</dbReference>
<name>A0A7J6H1H1_CANSA</name>
<accession>A0A7J6H1H1</accession>
<sequence length="207" mass="23359">MKKIVSNKSLSRPPEQLLVLHVHRHQHHLLAIHNLLRFMSYLSSSPLICENCGLVAPCPGKGEILLLSLTNKSVCNFNLSYRSLNTARFLWEILLLKVVEPLFATCGLSEYKEQNAMLRSYYVWQVLLAVRALVLPPTEDTDNWLKFASLCRQSVRISQARSTLVKLLQALGEPLRHWVAEGTTLGSWLIKDATLGSWLIDDATLGL</sequence>
<evidence type="ECO:0000313" key="3">
    <source>
        <dbReference type="Proteomes" id="UP000525078"/>
    </source>
</evidence>
<dbReference type="EMBL" id="JAATIP010000032">
    <property type="protein sequence ID" value="KAF4388935.1"/>
    <property type="molecule type" value="Genomic_DNA"/>
</dbReference>
<organism evidence="2 3">
    <name type="scientific">Cannabis sativa</name>
    <name type="common">Hemp</name>
    <name type="synonym">Marijuana</name>
    <dbReference type="NCBI Taxonomy" id="3483"/>
    <lineage>
        <taxon>Eukaryota</taxon>
        <taxon>Viridiplantae</taxon>
        <taxon>Streptophyta</taxon>
        <taxon>Embryophyta</taxon>
        <taxon>Tracheophyta</taxon>
        <taxon>Spermatophyta</taxon>
        <taxon>Magnoliopsida</taxon>
        <taxon>eudicotyledons</taxon>
        <taxon>Gunneridae</taxon>
        <taxon>Pentapetalae</taxon>
        <taxon>rosids</taxon>
        <taxon>fabids</taxon>
        <taxon>Rosales</taxon>
        <taxon>Cannabaceae</taxon>
        <taxon>Cannabis</taxon>
    </lineage>
</organism>
<gene>
    <name evidence="2" type="ORF">F8388_026664</name>
</gene>
<evidence type="ECO:0000313" key="2">
    <source>
        <dbReference type="EMBL" id="KAF4388935.1"/>
    </source>
</evidence>
<protein>
    <recommendedName>
        <fullName evidence="1">PIK-related kinase FAT domain-containing protein</fullName>
    </recommendedName>
</protein>
<dbReference type="Pfam" id="PF02259">
    <property type="entry name" value="FAT"/>
    <property type="match status" value="1"/>
</dbReference>
<proteinExistence type="predicted"/>
<feature type="domain" description="PIK-related kinase FAT" evidence="1">
    <location>
        <begin position="119"/>
        <end position="171"/>
    </location>
</feature>
<comment type="caution">
    <text evidence="2">The sequence shown here is derived from an EMBL/GenBank/DDBJ whole genome shotgun (WGS) entry which is preliminary data.</text>
</comment>
<evidence type="ECO:0000259" key="1">
    <source>
        <dbReference type="Pfam" id="PF02259"/>
    </source>
</evidence>